<dbReference type="GO" id="GO:0051537">
    <property type="term" value="F:2 iron, 2 sulfur cluster binding"/>
    <property type="evidence" value="ECO:0007669"/>
    <property type="project" value="UniProtKB-KW"/>
</dbReference>
<evidence type="ECO:0000313" key="19">
    <source>
        <dbReference type="EMBL" id="ETV97076.1"/>
    </source>
</evidence>
<dbReference type="PROSITE" id="PS00887">
    <property type="entry name" value="ILVD_EDD_2"/>
    <property type="match status" value="1"/>
</dbReference>
<sequence>MLLRRSLAVSRASMTSAVQRRAMGSDTSKKLNKFSSVLTENKSHGAAQAMLYATGLKEDDITKPQVGIASVWWEGNPCNMHLLDLAQEIKTGVQDAGLVGYRFNTIGVSDGIAQGTDGMSYSLPSRDLIADSIETVMGAQWYDANILVPGCDKNMPGCLIAMARHNRPSLIVYGGTIRAGCRNGQRLDVVSAFESYGEYLSKRFTDEDRKDVLRKSCPGPGACGGMYTANTMATAIEVLGLSLPYSSSSPAESQDKIQECRAAGRAIRYLMENDIKPKDILTRESFQNAIAVTMALGGSTNAVLHFIAIARAAGVDLTLDDFNDVAAKTPYLANLRPSGKYVMEDLHHAGGVPAVIKYLLEKGLLNGDCLTVTGKSLAENVAGLPGLTDEGRIIHPVESPLKPTGHIRVLRGNLAPEGAVAKITGKEGEHFTGKALVYDCEEDMLKALEDGEITKGSVIVIRYEGPKGGPGMPEMLTCTSAISGAGLANDVAMLTDGRFSGGSRGFLIGHITPEAQVGGPIAHIKNGDAITINAVTNRIDVDLSCDELKSRASQWKEPPLKYTKGALFKYAKLVSSASLGCVTDE</sequence>
<evidence type="ECO:0000259" key="18">
    <source>
        <dbReference type="Pfam" id="PF24877"/>
    </source>
</evidence>
<dbReference type="InterPro" id="IPR050165">
    <property type="entry name" value="DHAD_IlvD/Edd"/>
</dbReference>
<comment type="catalytic activity">
    <reaction evidence="11">
        <text>(2R)-2,3-dihydroxy-3-methylbutanoate = 3-methyl-2-oxobutanoate + H2O</text>
        <dbReference type="Rhea" id="RHEA:24809"/>
        <dbReference type="ChEBI" id="CHEBI:11851"/>
        <dbReference type="ChEBI" id="CHEBI:15377"/>
        <dbReference type="ChEBI" id="CHEBI:49072"/>
        <dbReference type="EC" id="4.2.1.9"/>
    </reaction>
    <physiologicalReaction direction="left-to-right" evidence="11">
        <dbReference type="Rhea" id="RHEA:24810"/>
    </physiologicalReaction>
</comment>
<dbReference type="InterPro" id="IPR004404">
    <property type="entry name" value="DihydroxyA_deHydtase"/>
</dbReference>
<comment type="similarity">
    <text evidence="2">Belongs to the IlvD/Edd family.</text>
</comment>
<dbReference type="NCBIfam" id="NF002068">
    <property type="entry name" value="PRK00911.1"/>
    <property type="match status" value="1"/>
</dbReference>
<reference evidence="19" key="1">
    <citation type="submission" date="2013-12" db="EMBL/GenBank/DDBJ databases">
        <title>The Genome Sequence of Aphanomyces invadans NJM9701.</title>
        <authorList>
            <consortium name="The Broad Institute Genomics Platform"/>
            <person name="Russ C."/>
            <person name="Tyler B."/>
            <person name="van West P."/>
            <person name="Dieguez-Uribeondo J."/>
            <person name="Young S.K."/>
            <person name="Zeng Q."/>
            <person name="Gargeya S."/>
            <person name="Fitzgerald M."/>
            <person name="Abouelleil A."/>
            <person name="Alvarado L."/>
            <person name="Chapman S.B."/>
            <person name="Gainer-Dewar J."/>
            <person name="Goldberg J."/>
            <person name="Griggs A."/>
            <person name="Gujja S."/>
            <person name="Hansen M."/>
            <person name="Howarth C."/>
            <person name="Imamovic A."/>
            <person name="Ireland A."/>
            <person name="Larimer J."/>
            <person name="McCowan C."/>
            <person name="Murphy C."/>
            <person name="Pearson M."/>
            <person name="Poon T.W."/>
            <person name="Priest M."/>
            <person name="Roberts A."/>
            <person name="Saif S."/>
            <person name="Shea T."/>
            <person name="Sykes S."/>
            <person name="Wortman J."/>
            <person name="Nusbaum C."/>
            <person name="Birren B."/>
        </authorList>
    </citation>
    <scope>NUCLEOTIDE SEQUENCE [LARGE SCALE GENOMIC DNA]</scope>
    <source>
        <strain evidence="19">NJM9701</strain>
    </source>
</reference>
<evidence type="ECO:0000256" key="8">
    <source>
        <dbReference type="ARBA" id="ARBA00023014"/>
    </source>
</evidence>
<proteinExistence type="inferred from homology"/>
<keyword evidence="7" id="KW-0408">Iron</keyword>
<dbReference type="GO" id="GO:0046872">
    <property type="term" value="F:metal ion binding"/>
    <property type="evidence" value="ECO:0007669"/>
    <property type="project" value="UniProtKB-KW"/>
</dbReference>
<dbReference type="GO" id="GO:0004160">
    <property type="term" value="F:dihydroxy-acid dehydratase activity"/>
    <property type="evidence" value="ECO:0007669"/>
    <property type="project" value="UniProtKB-EC"/>
</dbReference>
<dbReference type="PROSITE" id="PS00886">
    <property type="entry name" value="ILVD_EDD_1"/>
    <property type="match status" value="1"/>
</dbReference>
<protein>
    <recommendedName>
        <fullName evidence="14">dihydroxy-acid dehydratase</fullName>
        <ecNumber evidence="14">4.2.1.9</ecNumber>
    </recommendedName>
</protein>
<organism evidence="19">
    <name type="scientific">Aphanomyces invadans</name>
    <dbReference type="NCBI Taxonomy" id="157072"/>
    <lineage>
        <taxon>Eukaryota</taxon>
        <taxon>Sar</taxon>
        <taxon>Stramenopiles</taxon>
        <taxon>Oomycota</taxon>
        <taxon>Saprolegniomycetes</taxon>
        <taxon>Saprolegniales</taxon>
        <taxon>Verrucalvaceae</taxon>
        <taxon>Aphanomyces</taxon>
    </lineage>
</organism>
<name>A0A024TTW4_9STRA</name>
<evidence type="ECO:0000256" key="13">
    <source>
        <dbReference type="ARBA" id="ARBA00029437"/>
    </source>
</evidence>
<dbReference type="NCBIfam" id="TIGR00110">
    <property type="entry name" value="ilvD"/>
    <property type="match status" value="1"/>
</dbReference>
<dbReference type="SUPFAM" id="SSF52016">
    <property type="entry name" value="LeuD/IlvD-like"/>
    <property type="match status" value="1"/>
</dbReference>
<evidence type="ECO:0000256" key="2">
    <source>
        <dbReference type="ARBA" id="ARBA00006486"/>
    </source>
</evidence>
<dbReference type="UniPathway" id="UPA00047">
    <property type="reaction ID" value="UER00057"/>
</dbReference>
<keyword evidence="5" id="KW-0479">Metal-binding</keyword>
<comment type="cofactor">
    <cofactor evidence="15">
        <name>[2Fe-2S] cluster</name>
        <dbReference type="ChEBI" id="CHEBI:190135"/>
    </cofactor>
</comment>
<dbReference type="VEuPathDB" id="FungiDB:H310_09898"/>
<dbReference type="InterPro" id="IPR020558">
    <property type="entry name" value="DiOHA_6PGluconate_deHydtase_CS"/>
</dbReference>
<evidence type="ECO:0000259" key="17">
    <source>
        <dbReference type="Pfam" id="PF00920"/>
    </source>
</evidence>
<evidence type="ECO:0000256" key="3">
    <source>
        <dbReference type="ARBA" id="ARBA00022605"/>
    </source>
</evidence>
<dbReference type="EC" id="4.2.1.9" evidence="14"/>
<comment type="cofactor">
    <cofactor evidence="1">
        <name>Mg(2+)</name>
        <dbReference type="ChEBI" id="CHEBI:18420"/>
    </cofactor>
</comment>
<dbReference type="Pfam" id="PF00920">
    <property type="entry name" value="ILVD_EDD_N"/>
    <property type="match status" value="1"/>
</dbReference>
<keyword evidence="8" id="KW-0411">Iron-sulfur</keyword>
<dbReference type="GO" id="GO:0009097">
    <property type="term" value="P:isoleucine biosynthetic process"/>
    <property type="evidence" value="ECO:0007669"/>
    <property type="project" value="UniProtKB-UniPathway"/>
</dbReference>
<keyword evidence="3" id="KW-0028">Amino-acid biosynthesis</keyword>
<feature type="domain" description="Dihydroxy-acid/6-phosphogluconate dehydratase N-terminal" evidence="17">
    <location>
        <begin position="63"/>
        <end position="380"/>
    </location>
</feature>
<comment type="catalytic activity">
    <reaction evidence="16">
        <text>(2R,3R)-2,3-dihydroxy-3-methylpentanoate = (S)-3-methyl-2-oxopentanoate + H2O</text>
        <dbReference type="Rhea" id="RHEA:27694"/>
        <dbReference type="ChEBI" id="CHEBI:15377"/>
        <dbReference type="ChEBI" id="CHEBI:35146"/>
        <dbReference type="ChEBI" id="CHEBI:49258"/>
        <dbReference type="EC" id="4.2.1.9"/>
    </reaction>
    <physiologicalReaction direction="left-to-right" evidence="16">
        <dbReference type="Rhea" id="RHEA:27695"/>
    </physiologicalReaction>
</comment>
<dbReference type="GO" id="GO:0009099">
    <property type="term" value="P:L-valine biosynthetic process"/>
    <property type="evidence" value="ECO:0007669"/>
    <property type="project" value="UniProtKB-UniPathway"/>
</dbReference>
<dbReference type="OrthoDB" id="3851628at2759"/>
<dbReference type="InterPro" id="IPR000581">
    <property type="entry name" value="ILV_EDD_N"/>
</dbReference>
<evidence type="ECO:0000256" key="1">
    <source>
        <dbReference type="ARBA" id="ARBA00001946"/>
    </source>
</evidence>
<dbReference type="InterPro" id="IPR042096">
    <property type="entry name" value="Dihydro-acid_dehy_C"/>
</dbReference>
<keyword evidence="9" id="KW-0456">Lyase</keyword>
<accession>A0A024TTW4</accession>
<dbReference type="STRING" id="157072.A0A024TTW4"/>
<evidence type="ECO:0000256" key="9">
    <source>
        <dbReference type="ARBA" id="ARBA00023239"/>
    </source>
</evidence>
<dbReference type="InterPro" id="IPR056740">
    <property type="entry name" value="ILV_EDD_C"/>
</dbReference>
<evidence type="ECO:0000256" key="5">
    <source>
        <dbReference type="ARBA" id="ARBA00022723"/>
    </source>
</evidence>
<dbReference type="InterPro" id="IPR037237">
    <property type="entry name" value="IlvD/EDD_N"/>
</dbReference>
<dbReference type="PANTHER" id="PTHR21000">
    <property type="entry name" value="DIHYDROXY-ACID DEHYDRATASE DAD"/>
    <property type="match status" value="1"/>
</dbReference>
<dbReference type="AlphaFoldDB" id="A0A024TTW4"/>
<dbReference type="eggNOG" id="KOG2448">
    <property type="taxonomic scope" value="Eukaryota"/>
</dbReference>
<evidence type="ECO:0000256" key="11">
    <source>
        <dbReference type="ARBA" id="ARBA00029304"/>
    </source>
</evidence>
<dbReference type="SUPFAM" id="SSF143975">
    <property type="entry name" value="IlvD/EDD N-terminal domain-like"/>
    <property type="match status" value="1"/>
</dbReference>
<dbReference type="GeneID" id="20086948"/>
<gene>
    <name evidence="19" type="ORF">H310_09898</name>
</gene>
<dbReference type="EMBL" id="KI913974">
    <property type="protein sequence ID" value="ETV97076.1"/>
    <property type="molecule type" value="Genomic_DNA"/>
</dbReference>
<evidence type="ECO:0000256" key="16">
    <source>
        <dbReference type="ARBA" id="ARBA00052865"/>
    </source>
</evidence>
<dbReference type="FunFam" id="3.50.30.80:FF:000001">
    <property type="entry name" value="Dihydroxy-acid dehydratase"/>
    <property type="match status" value="1"/>
</dbReference>
<dbReference type="Pfam" id="PF24877">
    <property type="entry name" value="ILV_EDD_C"/>
    <property type="match status" value="1"/>
</dbReference>
<keyword evidence="4" id="KW-0001">2Fe-2S</keyword>
<dbReference type="PANTHER" id="PTHR21000:SF5">
    <property type="entry name" value="DIHYDROXY-ACID DEHYDRATASE, MITOCHONDRIAL"/>
    <property type="match status" value="1"/>
</dbReference>
<evidence type="ECO:0000256" key="15">
    <source>
        <dbReference type="ARBA" id="ARBA00034078"/>
    </source>
</evidence>
<evidence type="ECO:0000256" key="10">
    <source>
        <dbReference type="ARBA" id="ARBA00023304"/>
    </source>
</evidence>
<keyword evidence="10" id="KW-0100">Branched-chain amino acid biosynthesis</keyword>
<evidence type="ECO:0000256" key="4">
    <source>
        <dbReference type="ARBA" id="ARBA00022714"/>
    </source>
</evidence>
<feature type="domain" description="Dihydroxy-acid/6-phosphogluconate dehydratase C-terminal" evidence="18">
    <location>
        <begin position="393"/>
        <end position="581"/>
    </location>
</feature>
<comment type="pathway">
    <text evidence="13">Amino-acid biosynthesis; L-isoleucine biosynthesis; L-isoleucine from 2-oxobutanoate: step 3/4.</text>
</comment>
<evidence type="ECO:0000256" key="12">
    <source>
        <dbReference type="ARBA" id="ARBA00029436"/>
    </source>
</evidence>
<dbReference type="Gene3D" id="3.50.30.80">
    <property type="entry name" value="IlvD/EDD C-terminal domain-like"/>
    <property type="match status" value="1"/>
</dbReference>
<dbReference type="RefSeq" id="XP_008874322.1">
    <property type="nucleotide sequence ID" value="XM_008876100.1"/>
</dbReference>
<keyword evidence="6" id="KW-0460">Magnesium</keyword>
<comment type="pathway">
    <text evidence="12">Amino-acid biosynthesis; L-valine biosynthesis; L-valine from pyruvate: step 3/4.</text>
</comment>
<evidence type="ECO:0000256" key="6">
    <source>
        <dbReference type="ARBA" id="ARBA00022842"/>
    </source>
</evidence>
<dbReference type="HAMAP" id="MF_00012">
    <property type="entry name" value="IlvD"/>
    <property type="match status" value="1"/>
</dbReference>
<evidence type="ECO:0000256" key="14">
    <source>
        <dbReference type="ARBA" id="ARBA00029490"/>
    </source>
</evidence>
<evidence type="ECO:0000256" key="7">
    <source>
        <dbReference type="ARBA" id="ARBA00023004"/>
    </source>
</evidence>
<dbReference type="UniPathway" id="UPA00049">
    <property type="reaction ID" value="UER00061"/>
</dbReference>